<dbReference type="SUPFAM" id="SSF48065">
    <property type="entry name" value="DBL homology domain (DH-domain)"/>
    <property type="match status" value="1"/>
</dbReference>
<dbReference type="Gene3D" id="1.20.900.10">
    <property type="entry name" value="Dbl homology (DH) domain"/>
    <property type="match status" value="1"/>
</dbReference>
<protein>
    <recommendedName>
        <fullName evidence="2">DH domain-containing protein</fullName>
    </recommendedName>
</protein>
<dbReference type="GO" id="GO:0005737">
    <property type="term" value="C:cytoplasm"/>
    <property type="evidence" value="ECO:0007669"/>
    <property type="project" value="TreeGrafter"/>
</dbReference>
<dbReference type="AlphaFoldDB" id="A0A0C3P2F8"/>
<dbReference type="EMBL" id="KN831988">
    <property type="protein sequence ID" value="KIO01484.1"/>
    <property type="molecule type" value="Genomic_DNA"/>
</dbReference>
<dbReference type="OrthoDB" id="660555at2759"/>
<dbReference type="InterPro" id="IPR000219">
    <property type="entry name" value="DH_dom"/>
</dbReference>
<evidence type="ECO:0000256" key="1">
    <source>
        <dbReference type="SAM" id="MobiDB-lite"/>
    </source>
</evidence>
<dbReference type="Proteomes" id="UP000054217">
    <property type="component" value="Unassembled WGS sequence"/>
</dbReference>
<dbReference type="PANTHER" id="PTHR12673">
    <property type="entry name" value="FACIOGENITAL DYSPLASIA PROTEIN"/>
    <property type="match status" value="1"/>
</dbReference>
<dbReference type="Gene3D" id="2.30.29.30">
    <property type="entry name" value="Pleckstrin-homology domain (PH domain)/Phosphotyrosine-binding domain (PTB)"/>
    <property type="match status" value="1"/>
</dbReference>
<dbReference type="InterPro" id="IPR011993">
    <property type="entry name" value="PH-like_dom_sf"/>
</dbReference>
<dbReference type="STRING" id="870435.A0A0C3P2F8"/>
<accession>A0A0C3P2F8</accession>
<proteinExistence type="predicted"/>
<dbReference type="GO" id="GO:0005085">
    <property type="term" value="F:guanyl-nucleotide exchange factor activity"/>
    <property type="evidence" value="ECO:0007669"/>
    <property type="project" value="InterPro"/>
</dbReference>
<name>A0A0C3P2F8_PISTI</name>
<evidence type="ECO:0000313" key="3">
    <source>
        <dbReference type="EMBL" id="KIO01484.1"/>
    </source>
</evidence>
<feature type="compositionally biased region" description="Basic residues" evidence="1">
    <location>
        <begin position="53"/>
        <end position="63"/>
    </location>
</feature>
<organism evidence="3 4">
    <name type="scientific">Pisolithus tinctorius Marx 270</name>
    <dbReference type="NCBI Taxonomy" id="870435"/>
    <lineage>
        <taxon>Eukaryota</taxon>
        <taxon>Fungi</taxon>
        <taxon>Dikarya</taxon>
        <taxon>Basidiomycota</taxon>
        <taxon>Agaricomycotina</taxon>
        <taxon>Agaricomycetes</taxon>
        <taxon>Agaricomycetidae</taxon>
        <taxon>Boletales</taxon>
        <taxon>Sclerodermatineae</taxon>
        <taxon>Pisolithaceae</taxon>
        <taxon>Pisolithus</taxon>
    </lineage>
</organism>
<dbReference type="CDD" id="cd00160">
    <property type="entry name" value="RhoGEF"/>
    <property type="match status" value="1"/>
</dbReference>
<gene>
    <name evidence="3" type="ORF">M404DRAFT_150019</name>
</gene>
<evidence type="ECO:0000313" key="4">
    <source>
        <dbReference type="Proteomes" id="UP000054217"/>
    </source>
</evidence>
<sequence length="401" mass="45206">MASLISFPTSESAPIPVPSPLVYLPFRRISLPAASAPTPHRASIVSSQLPPQRRTRTRRVHRRTSSDEARDARRVKIVTEFYETEKSYFNGLDLVYQHFLSPILASLSTPNPLLTRQELATLLSNFIDIWNFRRTFVVALSENLRSKSTSLSTVLLAHFPYLYLYTPFITSFPASLTFLMSLSSISASPNPRFTAFLRTQESHPRCAHLRLSDYLLTLVQRCPRYLLLLKDLVQATDPSSTEYETLQRALGLVEKITSSLDTSLTVHAQTLSLLNLQRNTNNLPSSLSPLVTPGRDLLKRGTLICQRLSSPAPYEFILLSDHLLWLSRDETNNSPGLLEQRSSPRGENERWLYAGHLDLIDLEVVITIVHNGVIPRLDVLSPQGSFALYAPAGMYLFLLYI</sequence>
<dbReference type="PANTHER" id="PTHR12673:SF159">
    <property type="entry name" value="LD03170P"/>
    <property type="match status" value="1"/>
</dbReference>
<evidence type="ECO:0000259" key="2">
    <source>
        <dbReference type="PROSITE" id="PS50010"/>
    </source>
</evidence>
<keyword evidence="4" id="KW-1185">Reference proteome</keyword>
<feature type="domain" description="DH" evidence="2">
    <location>
        <begin position="73"/>
        <end position="263"/>
    </location>
</feature>
<feature type="region of interest" description="Disordered" evidence="1">
    <location>
        <begin position="39"/>
        <end position="68"/>
    </location>
</feature>
<dbReference type="InterPro" id="IPR035899">
    <property type="entry name" value="DBL_dom_sf"/>
</dbReference>
<reference evidence="4" key="2">
    <citation type="submission" date="2015-01" db="EMBL/GenBank/DDBJ databases">
        <title>Evolutionary Origins and Diversification of the Mycorrhizal Mutualists.</title>
        <authorList>
            <consortium name="DOE Joint Genome Institute"/>
            <consortium name="Mycorrhizal Genomics Consortium"/>
            <person name="Kohler A."/>
            <person name="Kuo A."/>
            <person name="Nagy L.G."/>
            <person name="Floudas D."/>
            <person name="Copeland A."/>
            <person name="Barry K.W."/>
            <person name="Cichocki N."/>
            <person name="Veneault-Fourrey C."/>
            <person name="LaButti K."/>
            <person name="Lindquist E.A."/>
            <person name="Lipzen A."/>
            <person name="Lundell T."/>
            <person name="Morin E."/>
            <person name="Murat C."/>
            <person name="Riley R."/>
            <person name="Ohm R."/>
            <person name="Sun H."/>
            <person name="Tunlid A."/>
            <person name="Henrissat B."/>
            <person name="Grigoriev I.V."/>
            <person name="Hibbett D.S."/>
            <person name="Martin F."/>
        </authorList>
    </citation>
    <scope>NUCLEOTIDE SEQUENCE [LARGE SCALE GENOMIC DNA]</scope>
    <source>
        <strain evidence="4">Marx 270</strain>
    </source>
</reference>
<dbReference type="InterPro" id="IPR051092">
    <property type="entry name" value="FYVE_RhoGEF_PH"/>
</dbReference>
<dbReference type="InParanoid" id="A0A0C3P2F8"/>
<dbReference type="PROSITE" id="PS50010">
    <property type="entry name" value="DH_2"/>
    <property type="match status" value="1"/>
</dbReference>
<reference evidence="3 4" key="1">
    <citation type="submission" date="2014-04" db="EMBL/GenBank/DDBJ databases">
        <authorList>
            <consortium name="DOE Joint Genome Institute"/>
            <person name="Kuo A."/>
            <person name="Kohler A."/>
            <person name="Costa M.D."/>
            <person name="Nagy L.G."/>
            <person name="Floudas D."/>
            <person name="Copeland A."/>
            <person name="Barry K.W."/>
            <person name="Cichocki N."/>
            <person name="Veneault-Fourrey C."/>
            <person name="LaButti K."/>
            <person name="Lindquist E.A."/>
            <person name="Lipzen A."/>
            <person name="Lundell T."/>
            <person name="Morin E."/>
            <person name="Murat C."/>
            <person name="Sun H."/>
            <person name="Tunlid A."/>
            <person name="Henrissat B."/>
            <person name="Grigoriev I.V."/>
            <person name="Hibbett D.S."/>
            <person name="Martin F."/>
            <person name="Nordberg H.P."/>
            <person name="Cantor M.N."/>
            <person name="Hua S.X."/>
        </authorList>
    </citation>
    <scope>NUCLEOTIDE SEQUENCE [LARGE SCALE GENOMIC DNA]</scope>
    <source>
        <strain evidence="3 4">Marx 270</strain>
    </source>
</reference>
<dbReference type="HOGENOM" id="CLU_695506_0_0_1"/>
<dbReference type="Pfam" id="PF00621">
    <property type="entry name" value="RhoGEF"/>
    <property type="match status" value="1"/>
</dbReference>
<dbReference type="SMART" id="SM00325">
    <property type="entry name" value="RhoGEF"/>
    <property type="match status" value="1"/>
</dbReference>